<comment type="caution">
    <text evidence="5">The sequence shown here is derived from an EMBL/GenBank/DDBJ whole genome shotgun (WGS) entry which is preliminary data.</text>
</comment>
<keyword evidence="3" id="KW-0804">Transcription</keyword>
<dbReference type="SUPFAM" id="SSF46689">
    <property type="entry name" value="Homeodomain-like"/>
    <property type="match status" value="1"/>
</dbReference>
<dbReference type="GO" id="GO:0003700">
    <property type="term" value="F:DNA-binding transcription factor activity"/>
    <property type="evidence" value="ECO:0007669"/>
    <property type="project" value="InterPro"/>
</dbReference>
<reference evidence="6" key="1">
    <citation type="submission" date="2017-06" db="EMBL/GenBank/DDBJ databases">
        <title>Herbaspirillum phytohormonus sp. nov., isolated from the root nodule of Robinia pseudoacacia in lead-zinc mine.</title>
        <authorList>
            <person name="Fan M."/>
            <person name="Lin Y."/>
        </authorList>
    </citation>
    <scope>NUCLEOTIDE SEQUENCE [LARGE SCALE GENOMIC DNA]</scope>
    <source>
        <strain evidence="6">SC-089</strain>
    </source>
</reference>
<protein>
    <recommendedName>
        <fullName evidence="4">HTH araC/xylS-type domain-containing protein</fullName>
    </recommendedName>
</protein>
<keyword evidence="2" id="KW-0238">DNA-binding</keyword>
<dbReference type="PANTHER" id="PTHR40055:SF1">
    <property type="entry name" value="TRANSCRIPTIONAL REGULATOR YGIV-RELATED"/>
    <property type="match status" value="1"/>
</dbReference>
<evidence type="ECO:0000313" key="6">
    <source>
        <dbReference type="Proteomes" id="UP000214603"/>
    </source>
</evidence>
<dbReference type="Pfam" id="PF12833">
    <property type="entry name" value="HTH_18"/>
    <property type="match status" value="1"/>
</dbReference>
<dbReference type="AlphaFoldDB" id="A0A225M9D9"/>
<keyword evidence="1" id="KW-0805">Transcription regulation</keyword>
<dbReference type="SUPFAM" id="SSF55136">
    <property type="entry name" value="Probable bacterial effector-binding domain"/>
    <property type="match status" value="1"/>
</dbReference>
<keyword evidence="6" id="KW-1185">Reference proteome</keyword>
<evidence type="ECO:0000259" key="4">
    <source>
        <dbReference type="PROSITE" id="PS01124"/>
    </source>
</evidence>
<evidence type="ECO:0000256" key="1">
    <source>
        <dbReference type="ARBA" id="ARBA00023015"/>
    </source>
</evidence>
<dbReference type="PANTHER" id="PTHR40055">
    <property type="entry name" value="TRANSCRIPTIONAL REGULATOR YGIV-RELATED"/>
    <property type="match status" value="1"/>
</dbReference>
<dbReference type="PRINTS" id="PR00032">
    <property type="entry name" value="HTHARAC"/>
</dbReference>
<proteinExistence type="predicted"/>
<accession>A0A225M9D9</accession>
<dbReference type="Proteomes" id="UP000214603">
    <property type="component" value="Unassembled WGS sequence"/>
</dbReference>
<dbReference type="GO" id="GO:0043565">
    <property type="term" value="F:sequence-specific DNA binding"/>
    <property type="evidence" value="ECO:0007669"/>
    <property type="project" value="InterPro"/>
</dbReference>
<dbReference type="InterPro" id="IPR018060">
    <property type="entry name" value="HTH_AraC"/>
</dbReference>
<sequence>MISDPIDAELSKSVRTREPREKALRLRQAISRGTAMDPRIQYCVTQIEHKILHESTEHNTHDALIQDLASQIGLTRFHLARLFQKYLQLSPRDYIHRSLMGRCALVIAHTSQPIFSIAIDTGFSSQQAFTRAFTHYWGISPHKFRDAHCRYAAQYARRLGEGARTRPSIAPVIEHLGQVSFWAVRYEGMSFERHACWNDFARLCDPLAPEIRKGPYFGLTYDTPMFVPATLMRYYCGIRASGNPGQRPDGAFEIALPEGRVASVQGDFLMGEIPGIYDELLNSWLPTSGYTLSAACFVEQFYELPRHWDEHRTPMKLSCWIQRLH</sequence>
<dbReference type="Gene3D" id="3.20.80.10">
    <property type="entry name" value="Regulatory factor, effector binding domain"/>
    <property type="match status" value="1"/>
</dbReference>
<dbReference type="EMBL" id="NJIH01000010">
    <property type="protein sequence ID" value="OWT56700.1"/>
    <property type="molecule type" value="Genomic_DNA"/>
</dbReference>
<dbReference type="InterPro" id="IPR020449">
    <property type="entry name" value="Tscrpt_reg_AraC-type_HTH"/>
</dbReference>
<organism evidence="5 6">
    <name type="scientific">Candidimonas nitroreducens</name>
    <dbReference type="NCBI Taxonomy" id="683354"/>
    <lineage>
        <taxon>Bacteria</taxon>
        <taxon>Pseudomonadati</taxon>
        <taxon>Pseudomonadota</taxon>
        <taxon>Betaproteobacteria</taxon>
        <taxon>Burkholderiales</taxon>
        <taxon>Alcaligenaceae</taxon>
        <taxon>Candidimonas</taxon>
    </lineage>
</organism>
<dbReference type="Gene3D" id="1.10.10.60">
    <property type="entry name" value="Homeodomain-like"/>
    <property type="match status" value="2"/>
</dbReference>
<dbReference type="SMART" id="SM00342">
    <property type="entry name" value="HTH_ARAC"/>
    <property type="match status" value="1"/>
</dbReference>
<dbReference type="InterPro" id="IPR029442">
    <property type="entry name" value="GyrI-like"/>
</dbReference>
<dbReference type="InterPro" id="IPR050908">
    <property type="entry name" value="SmbC-like"/>
</dbReference>
<evidence type="ECO:0000256" key="3">
    <source>
        <dbReference type="ARBA" id="ARBA00023163"/>
    </source>
</evidence>
<evidence type="ECO:0000256" key="2">
    <source>
        <dbReference type="ARBA" id="ARBA00023125"/>
    </source>
</evidence>
<feature type="domain" description="HTH araC/xylS-type" evidence="4">
    <location>
        <begin position="49"/>
        <end position="147"/>
    </location>
</feature>
<dbReference type="InterPro" id="IPR011256">
    <property type="entry name" value="Reg_factor_effector_dom_sf"/>
</dbReference>
<dbReference type="Pfam" id="PF06445">
    <property type="entry name" value="GyrI-like"/>
    <property type="match status" value="1"/>
</dbReference>
<dbReference type="PROSITE" id="PS01124">
    <property type="entry name" value="HTH_ARAC_FAMILY_2"/>
    <property type="match status" value="1"/>
</dbReference>
<dbReference type="InterPro" id="IPR009057">
    <property type="entry name" value="Homeodomain-like_sf"/>
</dbReference>
<evidence type="ECO:0000313" key="5">
    <source>
        <dbReference type="EMBL" id="OWT56700.1"/>
    </source>
</evidence>
<name>A0A225M9D9_9BURK</name>
<gene>
    <name evidence="5" type="ORF">CEY11_17480</name>
</gene>